<name>A0AA88QKM0_9ASTE</name>
<organism evidence="1 2">
    <name type="scientific">Escallonia rubra</name>
    <dbReference type="NCBI Taxonomy" id="112253"/>
    <lineage>
        <taxon>Eukaryota</taxon>
        <taxon>Viridiplantae</taxon>
        <taxon>Streptophyta</taxon>
        <taxon>Embryophyta</taxon>
        <taxon>Tracheophyta</taxon>
        <taxon>Spermatophyta</taxon>
        <taxon>Magnoliopsida</taxon>
        <taxon>eudicotyledons</taxon>
        <taxon>Gunneridae</taxon>
        <taxon>Pentapetalae</taxon>
        <taxon>asterids</taxon>
        <taxon>campanulids</taxon>
        <taxon>Escalloniales</taxon>
        <taxon>Escalloniaceae</taxon>
        <taxon>Escallonia</taxon>
    </lineage>
</organism>
<proteinExistence type="predicted"/>
<sequence length="72" mass="7638">MTRGMSGSLRLVVHSPSQGTPQGLNGSQWVFGYAGVQKPLVSSEGSISKHGIVLPMIVLLNQEVVFITKSAE</sequence>
<evidence type="ECO:0000313" key="2">
    <source>
        <dbReference type="Proteomes" id="UP001187471"/>
    </source>
</evidence>
<comment type="caution">
    <text evidence="1">The sequence shown here is derived from an EMBL/GenBank/DDBJ whole genome shotgun (WGS) entry which is preliminary data.</text>
</comment>
<dbReference type="AlphaFoldDB" id="A0AA88QKM0"/>
<dbReference type="Proteomes" id="UP001187471">
    <property type="component" value="Unassembled WGS sequence"/>
</dbReference>
<accession>A0AA88QKM0</accession>
<reference evidence="1" key="1">
    <citation type="submission" date="2022-12" db="EMBL/GenBank/DDBJ databases">
        <title>Draft genome assemblies for two species of Escallonia (Escalloniales).</title>
        <authorList>
            <person name="Chanderbali A."/>
            <person name="Dervinis C."/>
            <person name="Anghel I."/>
            <person name="Soltis D."/>
            <person name="Soltis P."/>
            <person name="Zapata F."/>
        </authorList>
    </citation>
    <scope>NUCLEOTIDE SEQUENCE</scope>
    <source>
        <strain evidence="1">UCBG92.1500</strain>
        <tissue evidence="1">Leaf</tissue>
    </source>
</reference>
<protein>
    <submittedName>
        <fullName evidence="1">Uncharacterized protein</fullName>
    </submittedName>
</protein>
<dbReference type="EMBL" id="JAVXUO010002918">
    <property type="protein sequence ID" value="KAK2968378.1"/>
    <property type="molecule type" value="Genomic_DNA"/>
</dbReference>
<keyword evidence="2" id="KW-1185">Reference proteome</keyword>
<gene>
    <name evidence="1" type="ORF">RJ640_015374</name>
</gene>
<evidence type="ECO:0000313" key="1">
    <source>
        <dbReference type="EMBL" id="KAK2968378.1"/>
    </source>
</evidence>